<feature type="transmembrane region" description="Helical" evidence="7">
    <location>
        <begin position="153"/>
        <end position="173"/>
    </location>
</feature>
<dbReference type="PANTHER" id="PTHR43840">
    <property type="entry name" value="MITOCHONDRIAL METAL TRANSPORTER 1-RELATED"/>
    <property type="match status" value="1"/>
</dbReference>
<comment type="caution">
    <text evidence="10">The sequence shown here is derived from an EMBL/GenBank/DDBJ whole genome shotgun (WGS) entry which is preliminary data.</text>
</comment>
<dbReference type="Pfam" id="PF16916">
    <property type="entry name" value="ZT_dimer"/>
    <property type="match status" value="1"/>
</dbReference>
<comment type="similarity">
    <text evidence="2">Belongs to the cation diffusion facilitator (CDF) transporter (TC 2.A.4) family.</text>
</comment>
<dbReference type="RefSeq" id="WP_023053844.1">
    <property type="nucleotide sequence ID" value="NZ_AWXA01000037.1"/>
</dbReference>
<keyword evidence="4 7" id="KW-0812">Transmembrane</keyword>
<dbReference type="EMBL" id="AWXA01000037">
    <property type="protein sequence ID" value="ERT59217.1"/>
    <property type="molecule type" value="Genomic_DNA"/>
</dbReference>
<evidence type="ECO:0000313" key="11">
    <source>
        <dbReference type="Proteomes" id="UP000017090"/>
    </source>
</evidence>
<dbReference type="PANTHER" id="PTHR43840:SF15">
    <property type="entry name" value="MITOCHONDRIAL METAL TRANSPORTER 1-RELATED"/>
    <property type="match status" value="1"/>
</dbReference>
<dbReference type="InterPro" id="IPR050291">
    <property type="entry name" value="CDF_Transporter"/>
</dbReference>
<dbReference type="GO" id="GO:0015086">
    <property type="term" value="F:cadmium ion transmembrane transporter activity"/>
    <property type="evidence" value="ECO:0007669"/>
    <property type="project" value="TreeGrafter"/>
</dbReference>
<evidence type="ECO:0000256" key="4">
    <source>
        <dbReference type="ARBA" id="ARBA00022692"/>
    </source>
</evidence>
<dbReference type="InterPro" id="IPR036837">
    <property type="entry name" value="Cation_efflux_CTD_sf"/>
</dbReference>
<evidence type="ECO:0000256" key="3">
    <source>
        <dbReference type="ARBA" id="ARBA00022448"/>
    </source>
</evidence>
<evidence type="ECO:0000256" key="6">
    <source>
        <dbReference type="ARBA" id="ARBA00023136"/>
    </source>
</evidence>
<keyword evidence="5 7" id="KW-1133">Transmembrane helix</keyword>
<dbReference type="Pfam" id="PF01545">
    <property type="entry name" value="Cation_efflux"/>
    <property type="match status" value="1"/>
</dbReference>
<evidence type="ECO:0000256" key="7">
    <source>
        <dbReference type="SAM" id="Phobius"/>
    </source>
</evidence>
<dbReference type="SUPFAM" id="SSF161111">
    <property type="entry name" value="Cation efflux protein transmembrane domain-like"/>
    <property type="match status" value="1"/>
</dbReference>
<dbReference type="GO" id="GO:0015093">
    <property type="term" value="F:ferrous iron transmembrane transporter activity"/>
    <property type="evidence" value="ECO:0007669"/>
    <property type="project" value="TreeGrafter"/>
</dbReference>
<feature type="transmembrane region" description="Helical" evidence="7">
    <location>
        <begin position="21"/>
        <end position="42"/>
    </location>
</feature>
<dbReference type="GO" id="GO:0015341">
    <property type="term" value="F:zinc efflux antiporter activity"/>
    <property type="evidence" value="ECO:0007669"/>
    <property type="project" value="TreeGrafter"/>
</dbReference>
<evidence type="ECO:0000313" key="10">
    <source>
        <dbReference type="EMBL" id="ERT59217.1"/>
    </source>
</evidence>
<dbReference type="GO" id="GO:0006882">
    <property type="term" value="P:intracellular zinc ion homeostasis"/>
    <property type="evidence" value="ECO:0007669"/>
    <property type="project" value="TreeGrafter"/>
</dbReference>
<comment type="subcellular location">
    <subcellularLocation>
        <location evidence="1">Membrane</location>
        <topology evidence="1">Multi-pass membrane protein</topology>
    </subcellularLocation>
</comment>
<protein>
    <submittedName>
        <fullName evidence="10">Cation diffusion facilitator family transporter</fullName>
    </submittedName>
</protein>
<name>U7UIH8_9FIRM</name>
<dbReference type="eggNOG" id="COG0053">
    <property type="taxonomic scope" value="Bacteria"/>
</dbReference>
<evidence type="ECO:0000259" key="9">
    <source>
        <dbReference type="Pfam" id="PF16916"/>
    </source>
</evidence>
<dbReference type="InterPro" id="IPR058533">
    <property type="entry name" value="Cation_efflux_TM"/>
</dbReference>
<feature type="domain" description="Cation efflux protein transmembrane" evidence="8">
    <location>
        <begin position="16"/>
        <end position="207"/>
    </location>
</feature>
<evidence type="ECO:0000256" key="1">
    <source>
        <dbReference type="ARBA" id="ARBA00004141"/>
    </source>
</evidence>
<keyword evidence="6 7" id="KW-0472">Membrane</keyword>
<dbReference type="FunFam" id="1.20.1510.10:FF:000006">
    <property type="entry name" value="Divalent cation efflux transporter"/>
    <property type="match status" value="1"/>
</dbReference>
<evidence type="ECO:0000259" key="8">
    <source>
        <dbReference type="Pfam" id="PF01545"/>
    </source>
</evidence>
<evidence type="ECO:0000256" key="5">
    <source>
        <dbReference type="ARBA" id="ARBA00022989"/>
    </source>
</evidence>
<dbReference type="InterPro" id="IPR002524">
    <property type="entry name" value="Cation_efflux"/>
</dbReference>
<dbReference type="InterPro" id="IPR027470">
    <property type="entry name" value="Cation_efflux_CTD"/>
</dbReference>
<keyword evidence="11" id="KW-1185">Reference proteome</keyword>
<dbReference type="Gene3D" id="1.20.1510.10">
    <property type="entry name" value="Cation efflux protein transmembrane domain"/>
    <property type="match status" value="1"/>
</dbReference>
<dbReference type="SUPFAM" id="SSF160240">
    <property type="entry name" value="Cation efflux protein cytoplasmic domain-like"/>
    <property type="match status" value="1"/>
</dbReference>
<dbReference type="Gene3D" id="3.30.70.1350">
    <property type="entry name" value="Cation efflux protein, cytoplasmic domain"/>
    <property type="match status" value="1"/>
</dbReference>
<feature type="transmembrane region" description="Helical" evidence="7">
    <location>
        <begin position="114"/>
        <end position="132"/>
    </location>
</feature>
<evidence type="ECO:0000256" key="2">
    <source>
        <dbReference type="ARBA" id="ARBA00008114"/>
    </source>
</evidence>
<dbReference type="PATRIC" id="fig|1111454.3.peg.1350"/>
<gene>
    <name evidence="10" type="ORF">HMPREF1250_1426</name>
</gene>
<feature type="domain" description="Cation efflux protein cytoplasmic" evidence="9">
    <location>
        <begin position="212"/>
        <end position="288"/>
    </location>
</feature>
<reference evidence="10 11" key="1">
    <citation type="submission" date="2013-09" db="EMBL/GenBank/DDBJ databases">
        <authorList>
            <person name="Durkin A.S."/>
            <person name="Haft D.R."/>
            <person name="McCorrison J."/>
            <person name="Torralba M."/>
            <person name="Gillis M."/>
            <person name="Haft D.H."/>
            <person name="Methe B."/>
            <person name="Sutton G."/>
            <person name="Nelson K.E."/>
        </authorList>
    </citation>
    <scope>NUCLEOTIDE SEQUENCE [LARGE SCALE GENOMIC DNA]</scope>
    <source>
        <strain evidence="10 11">BV3C16-1</strain>
    </source>
</reference>
<accession>U7UIH8</accession>
<feature type="transmembrane region" description="Helical" evidence="7">
    <location>
        <begin position="179"/>
        <end position="197"/>
    </location>
</feature>
<dbReference type="GO" id="GO:0005886">
    <property type="term" value="C:plasma membrane"/>
    <property type="evidence" value="ECO:0007669"/>
    <property type="project" value="TreeGrafter"/>
</dbReference>
<dbReference type="Proteomes" id="UP000017090">
    <property type="component" value="Unassembled WGS sequence"/>
</dbReference>
<dbReference type="AlphaFoldDB" id="U7UIH8"/>
<dbReference type="NCBIfam" id="TIGR01297">
    <property type="entry name" value="CDF"/>
    <property type="match status" value="1"/>
</dbReference>
<sequence>MTATNMEDIKKRTARLSVMSTLFLTAGKLCIGIMTGTVSLISEAIHSGIDLLAAALSLLAVRATAVPPDAEHEYGHGKIETVSAAFESLLIIVAALSILREAAEKFWSPAMPEHMTWAIAAMAVSVILNGVVSHRLCNVGKATRSEALLADGMHLRADVWTSLAVLIGIVLIQLTGWPWLDPVIAVFVALAILRVGYKMCRRSFMTLTDASLPQEKEEEIGRLIMETEGVKGFHNLRTRTVGKTLLMDLHLEIDQSLPLHTAHAISDNVEHKLKQTYAPCDLTIHLDPA</sequence>
<dbReference type="InterPro" id="IPR027469">
    <property type="entry name" value="Cation_efflux_TMD_sf"/>
</dbReference>
<dbReference type="STRING" id="1111454.HMPREF1250_1426"/>
<keyword evidence="3" id="KW-0813">Transport</keyword>
<proteinExistence type="inferred from homology"/>
<organism evidence="10 11">
    <name type="scientific">Megasphaera vaginalis</name>
    <name type="common">ex Srinivasan et al. 2021</name>
    <dbReference type="NCBI Taxonomy" id="1111454"/>
    <lineage>
        <taxon>Bacteria</taxon>
        <taxon>Bacillati</taxon>
        <taxon>Bacillota</taxon>
        <taxon>Negativicutes</taxon>
        <taxon>Veillonellales</taxon>
        <taxon>Veillonellaceae</taxon>
        <taxon>Megasphaera</taxon>
    </lineage>
</organism>